<evidence type="ECO:0000313" key="2">
    <source>
        <dbReference type="Proteomes" id="UP000320216"/>
    </source>
</evidence>
<accession>A0A5B8M0B9</accession>
<dbReference type="KEGG" id="huw:FPZ11_04275"/>
<evidence type="ECO:0000313" key="1">
    <source>
        <dbReference type="EMBL" id="QDZ14097.1"/>
    </source>
</evidence>
<dbReference type="Proteomes" id="UP000320216">
    <property type="component" value="Chromosome"/>
</dbReference>
<dbReference type="AlphaFoldDB" id="A0A5B8M0B9"/>
<keyword evidence="2" id="KW-1185">Reference proteome</keyword>
<dbReference type="OrthoDB" id="5120701at2"/>
<proteinExistence type="predicted"/>
<protein>
    <submittedName>
        <fullName evidence="1">DUF2004 domain-containing protein</fullName>
    </submittedName>
</protein>
<sequence length="166" mass="17909">MAIEHDFFGVVDDDSSGGLYWSETVEVGEQAVDVELSAPDAAAVSASGLDSAASVIRSLEGLDARARDALIAELSQRESVTTQYIDQRVDDMGESLLDLLVHNSGDIAMDVLRSLQLLRVALRPDRTDDDDPFAVFTYSIDPDETDAVLQVSFDDRGDVVAVDDGE</sequence>
<name>A0A5B8M0B9_9MICO</name>
<dbReference type="EMBL" id="CP042305">
    <property type="protein sequence ID" value="QDZ14097.1"/>
    <property type="molecule type" value="Genomic_DNA"/>
</dbReference>
<organism evidence="1 2">
    <name type="scientific">Humibacter ginsenosidimutans</name>
    <dbReference type="NCBI Taxonomy" id="2599293"/>
    <lineage>
        <taxon>Bacteria</taxon>
        <taxon>Bacillati</taxon>
        <taxon>Actinomycetota</taxon>
        <taxon>Actinomycetes</taxon>
        <taxon>Micrococcales</taxon>
        <taxon>Microbacteriaceae</taxon>
        <taxon>Humibacter</taxon>
    </lineage>
</organism>
<dbReference type="RefSeq" id="WP_146318665.1">
    <property type="nucleotide sequence ID" value="NZ_CP042305.1"/>
</dbReference>
<reference evidence="1 2" key="1">
    <citation type="submission" date="2019-07" db="EMBL/GenBank/DDBJ databases">
        <title>Full genome sequence of Humibacter sp. WJ7-1.</title>
        <authorList>
            <person name="Im W.-T."/>
        </authorList>
    </citation>
    <scope>NUCLEOTIDE SEQUENCE [LARGE SCALE GENOMIC DNA]</scope>
    <source>
        <strain evidence="1 2">WJ7-1</strain>
    </source>
</reference>
<gene>
    <name evidence="1" type="ORF">FPZ11_04275</name>
</gene>